<dbReference type="EMBL" id="UINC01188144">
    <property type="protein sequence ID" value="SVE01211.1"/>
    <property type="molecule type" value="Genomic_DNA"/>
</dbReference>
<organism evidence="1">
    <name type="scientific">marine metagenome</name>
    <dbReference type="NCBI Taxonomy" id="408172"/>
    <lineage>
        <taxon>unclassified sequences</taxon>
        <taxon>metagenomes</taxon>
        <taxon>ecological metagenomes</taxon>
    </lineage>
</organism>
<sequence length="75" mass="8452">MDIKIIQDKGDFKGGYCLLDSEGIIVVNKLKPLEQRIQALGQAFSRLDITHIYIKPVIRDIIDPKEINSGMPSLK</sequence>
<gene>
    <name evidence="1" type="ORF">METZ01_LOCUS454065</name>
</gene>
<dbReference type="AlphaFoldDB" id="A0A383A0K6"/>
<accession>A0A383A0K6</accession>
<reference evidence="1" key="1">
    <citation type="submission" date="2018-05" db="EMBL/GenBank/DDBJ databases">
        <authorList>
            <person name="Lanie J.A."/>
            <person name="Ng W.-L."/>
            <person name="Kazmierczak K.M."/>
            <person name="Andrzejewski T.M."/>
            <person name="Davidsen T.M."/>
            <person name="Wayne K.J."/>
            <person name="Tettelin H."/>
            <person name="Glass J.I."/>
            <person name="Rusch D."/>
            <person name="Podicherti R."/>
            <person name="Tsui H.-C.T."/>
            <person name="Winkler M.E."/>
        </authorList>
    </citation>
    <scope>NUCLEOTIDE SEQUENCE</scope>
</reference>
<proteinExistence type="predicted"/>
<protein>
    <submittedName>
        <fullName evidence="1">Uncharacterized protein</fullName>
    </submittedName>
</protein>
<evidence type="ECO:0000313" key="1">
    <source>
        <dbReference type="EMBL" id="SVE01211.1"/>
    </source>
</evidence>
<name>A0A383A0K6_9ZZZZ</name>